<dbReference type="GO" id="GO:0008270">
    <property type="term" value="F:zinc ion binding"/>
    <property type="evidence" value="ECO:0007669"/>
    <property type="project" value="UniProtKB-KW"/>
</dbReference>
<dbReference type="GO" id="GO:0005524">
    <property type="term" value="F:ATP binding"/>
    <property type="evidence" value="ECO:0007669"/>
    <property type="project" value="UniProtKB-KW"/>
</dbReference>
<keyword evidence="5" id="KW-0862">Zinc</keyword>
<evidence type="ECO:0000259" key="7">
    <source>
        <dbReference type="PROSITE" id="PS51194"/>
    </source>
</evidence>
<evidence type="ECO:0000256" key="1">
    <source>
        <dbReference type="ARBA" id="ARBA00022723"/>
    </source>
</evidence>
<dbReference type="Pfam" id="PF00271">
    <property type="entry name" value="Helicase_C"/>
    <property type="match status" value="1"/>
</dbReference>
<dbReference type="PANTHER" id="PTHR45626">
    <property type="entry name" value="TRANSCRIPTION TERMINATION FACTOR 2-RELATED"/>
    <property type="match status" value="1"/>
</dbReference>
<dbReference type="CDD" id="cd18793">
    <property type="entry name" value="SF2_C_SNF"/>
    <property type="match status" value="1"/>
</dbReference>
<keyword evidence="6" id="KW-0067">ATP-binding</keyword>
<organism evidence="8 9">
    <name type="scientific">Calocera viscosa (strain TUFC12733)</name>
    <dbReference type="NCBI Taxonomy" id="1330018"/>
    <lineage>
        <taxon>Eukaryota</taxon>
        <taxon>Fungi</taxon>
        <taxon>Dikarya</taxon>
        <taxon>Basidiomycota</taxon>
        <taxon>Agaricomycotina</taxon>
        <taxon>Dacrymycetes</taxon>
        <taxon>Dacrymycetales</taxon>
        <taxon>Dacrymycetaceae</taxon>
        <taxon>Calocera</taxon>
    </lineage>
</organism>
<dbReference type="Gene3D" id="3.40.50.300">
    <property type="entry name" value="P-loop containing nucleotide triphosphate hydrolases"/>
    <property type="match status" value="1"/>
</dbReference>
<dbReference type="InterPro" id="IPR050628">
    <property type="entry name" value="SNF2_RAD54_helicase_TF"/>
</dbReference>
<dbReference type="PANTHER" id="PTHR45626:SF22">
    <property type="entry name" value="DNA REPAIR PROTEIN RAD5"/>
    <property type="match status" value="1"/>
</dbReference>
<sequence length="405" mass="46924">MVLRRTRDTKYHGKPLVPLPEKQSDVLWVKLTEERRAKYRAMCSCVKLELVKRQKENKGKKNVAYAQWVNQTVFRHRRWIDHEALLDDEKQSAVDDTDERTLAEWDEEQHAAGLTIALKEAHTCCGCSKPWSKDGMFITPCEHALCKECYSAKRHYKRCLMRRCSYENAGAKAVFSHFLRSAASDERWRRPPHVWRAINNKTLWTEKPSLIWDKMQEHLAKDPEVKFVIVSIWTAPLDILAECFRGKGDLTVGRFQGNTSREERDEIVKRFRACGTEDAINTLLLSMQCGGVGLNLTVGKCPVVMFLYEPDYNPANELQVEGRVDRIGAKGDINIYRLITEDSVEEGVRKIQMTKQAIINGTFAELNESGIALERQEQLIEAYEVVDDERLAHTYKRRREEYLDQ</sequence>
<dbReference type="SUPFAM" id="SSF52540">
    <property type="entry name" value="P-loop containing nucleoside triphosphate hydrolases"/>
    <property type="match status" value="1"/>
</dbReference>
<gene>
    <name evidence="8" type="ORF">CALVIDRAFT_543543</name>
</gene>
<dbReference type="PROSITE" id="PS00518">
    <property type="entry name" value="ZF_RING_1"/>
    <property type="match status" value="1"/>
</dbReference>
<protein>
    <recommendedName>
        <fullName evidence="7">Helicase C-terminal domain-containing protein</fullName>
    </recommendedName>
</protein>
<proteinExistence type="predicted"/>
<evidence type="ECO:0000256" key="6">
    <source>
        <dbReference type="ARBA" id="ARBA00022840"/>
    </source>
</evidence>
<keyword evidence="9" id="KW-1185">Reference proteome</keyword>
<evidence type="ECO:0000256" key="2">
    <source>
        <dbReference type="ARBA" id="ARBA00022741"/>
    </source>
</evidence>
<evidence type="ECO:0000256" key="5">
    <source>
        <dbReference type="ARBA" id="ARBA00022833"/>
    </source>
</evidence>
<keyword evidence="3" id="KW-0863">Zinc-finger</keyword>
<evidence type="ECO:0000313" key="8">
    <source>
        <dbReference type="EMBL" id="KZO89444.1"/>
    </source>
</evidence>
<dbReference type="Proteomes" id="UP000076738">
    <property type="component" value="Unassembled WGS sequence"/>
</dbReference>
<dbReference type="GO" id="GO:0016787">
    <property type="term" value="F:hydrolase activity"/>
    <property type="evidence" value="ECO:0007669"/>
    <property type="project" value="UniProtKB-KW"/>
</dbReference>
<feature type="domain" description="Helicase C-terminal" evidence="7">
    <location>
        <begin position="214"/>
        <end position="374"/>
    </location>
</feature>
<dbReference type="EMBL" id="KV417413">
    <property type="protein sequence ID" value="KZO89444.1"/>
    <property type="molecule type" value="Genomic_DNA"/>
</dbReference>
<dbReference type="GO" id="GO:0006281">
    <property type="term" value="P:DNA repair"/>
    <property type="evidence" value="ECO:0007669"/>
    <property type="project" value="TreeGrafter"/>
</dbReference>
<name>A0A167FFU7_CALVF</name>
<dbReference type="SMART" id="SM00490">
    <property type="entry name" value="HELICc"/>
    <property type="match status" value="1"/>
</dbReference>
<dbReference type="GO" id="GO:0008094">
    <property type="term" value="F:ATP-dependent activity, acting on DNA"/>
    <property type="evidence" value="ECO:0007669"/>
    <property type="project" value="TreeGrafter"/>
</dbReference>
<evidence type="ECO:0000313" key="9">
    <source>
        <dbReference type="Proteomes" id="UP000076738"/>
    </source>
</evidence>
<dbReference type="PROSITE" id="PS51194">
    <property type="entry name" value="HELICASE_CTER"/>
    <property type="match status" value="1"/>
</dbReference>
<dbReference type="OrthoDB" id="448448at2759"/>
<dbReference type="InterPro" id="IPR001650">
    <property type="entry name" value="Helicase_C-like"/>
</dbReference>
<dbReference type="STRING" id="1330018.A0A167FFU7"/>
<dbReference type="InterPro" id="IPR027417">
    <property type="entry name" value="P-loop_NTPase"/>
</dbReference>
<dbReference type="GO" id="GO:0005634">
    <property type="term" value="C:nucleus"/>
    <property type="evidence" value="ECO:0007669"/>
    <property type="project" value="TreeGrafter"/>
</dbReference>
<evidence type="ECO:0000256" key="3">
    <source>
        <dbReference type="ARBA" id="ARBA00022771"/>
    </source>
</evidence>
<reference evidence="8 9" key="1">
    <citation type="journal article" date="2016" name="Mol. Biol. Evol.">
        <title>Comparative Genomics of Early-Diverging Mushroom-Forming Fungi Provides Insights into the Origins of Lignocellulose Decay Capabilities.</title>
        <authorList>
            <person name="Nagy L.G."/>
            <person name="Riley R."/>
            <person name="Tritt A."/>
            <person name="Adam C."/>
            <person name="Daum C."/>
            <person name="Floudas D."/>
            <person name="Sun H."/>
            <person name="Yadav J.S."/>
            <person name="Pangilinan J."/>
            <person name="Larsson K.H."/>
            <person name="Matsuura K."/>
            <person name="Barry K."/>
            <person name="Labutti K."/>
            <person name="Kuo R."/>
            <person name="Ohm R.A."/>
            <person name="Bhattacharya S.S."/>
            <person name="Shirouzu T."/>
            <person name="Yoshinaga Y."/>
            <person name="Martin F.M."/>
            <person name="Grigoriev I.V."/>
            <person name="Hibbett D.S."/>
        </authorList>
    </citation>
    <scope>NUCLEOTIDE SEQUENCE [LARGE SCALE GENOMIC DNA]</scope>
    <source>
        <strain evidence="8 9">TUFC12733</strain>
    </source>
</reference>
<keyword evidence="1" id="KW-0479">Metal-binding</keyword>
<keyword evidence="2" id="KW-0547">Nucleotide-binding</keyword>
<evidence type="ECO:0000256" key="4">
    <source>
        <dbReference type="ARBA" id="ARBA00022801"/>
    </source>
</evidence>
<keyword evidence="4" id="KW-0378">Hydrolase</keyword>
<accession>A0A167FFU7</accession>
<dbReference type="InterPro" id="IPR049730">
    <property type="entry name" value="SNF2/RAD54-like_C"/>
</dbReference>
<dbReference type="AlphaFoldDB" id="A0A167FFU7"/>
<dbReference type="InterPro" id="IPR017907">
    <property type="entry name" value="Znf_RING_CS"/>
</dbReference>